<dbReference type="PANTHER" id="PTHR42711:SF18">
    <property type="entry name" value="ABC TRANSPORTER, ATP-BINDING PROTEIN"/>
    <property type="match status" value="1"/>
</dbReference>
<dbReference type="EMBL" id="BA000048">
    <property type="protein sequence ID" value="BAJ50571.1"/>
    <property type="molecule type" value="Genomic_DNA"/>
</dbReference>
<dbReference type="EMBL" id="AP011633">
    <property type="protein sequence ID" value="BAJ46615.1"/>
    <property type="molecule type" value="Genomic_DNA"/>
</dbReference>
<dbReference type="AlphaFoldDB" id="E6N2Q9"/>
<proteinExistence type="predicted"/>
<dbReference type="PROSITE" id="PS50893">
    <property type="entry name" value="ABC_TRANSPORTER_2"/>
    <property type="match status" value="1"/>
</dbReference>
<dbReference type="SUPFAM" id="SSF52540">
    <property type="entry name" value="P-loop containing nucleoside triphosphate hydrolases"/>
    <property type="match status" value="1"/>
</dbReference>
<dbReference type="KEGG" id="csu:CSUB_C0712"/>
<keyword evidence="2" id="KW-0547">Nucleotide-binding</keyword>
<evidence type="ECO:0000259" key="4">
    <source>
        <dbReference type="PROSITE" id="PS50893"/>
    </source>
</evidence>
<name>E6N2Q9_CALS0</name>
<evidence type="ECO:0000313" key="6">
    <source>
        <dbReference type="EMBL" id="BAJ50571.1"/>
    </source>
</evidence>
<evidence type="ECO:0000256" key="3">
    <source>
        <dbReference type="ARBA" id="ARBA00022840"/>
    </source>
</evidence>
<evidence type="ECO:0000256" key="2">
    <source>
        <dbReference type="ARBA" id="ARBA00022741"/>
    </source>
</evidence>
<protein>
    <submittedName>
        <fullName evidence="6">ABC transporter ATP-binding protein</fullName>
    </submittedName>
    <submittedName>
        <fullName evidence="5">Antibiotic transport system ATP-binding protein</fullName>
    </submittedName>
</protein>
<dbReference type="STRING" id="311458.CSUB_C0712"/>
<dbReference type="InterPro" id="IPR050763">
    <property type="entry name" value="ABC_transporter_ATP-binding"/>
</dbReference>
<dbReference type="InterPro" id="IPR027417">
    <property type="entry name" value="P-loop_NTPase"/>
</dbReference>
<dbReference type="InterPro" id="IPR003593">
    <property type="entry name" value="AAA+_ATPase"/>
</dbReference>
<dbReference type="PROSITE" id="PS00211">
    <property type="entry name" value="ABC_TRANSPORTER_1"/>
    <property type="match status" value="1"/>
</dbReference>
<evidence type="ECO:0000313" key="7">
    <source>
        <dbReference type="Proteomes" id="UP000008120"/>
    </source>
</evidence>
<dbReference type="GO" id="GO:0016887">
    <property type="term" value="F:ATP hydrolysis activity"/>
    <property type="evidence" value="ECO:0007669"/>
    <property type="project" value="InterPro"/>
</dbReference>
<keyword evidence="1" id="KW-0813">Transport</keyword>
<reference evidence="5 7" key="2">
    <citation type="journal article" date="2011" name="Nucleic Acids Res.">
        <title>Insights into the evolution of Archaea and eukaryotic protein modifier systems revealed by the genome of a novel archaeal group.</title>
        <authorList>
            <person name="Nunoura T."/>
            <person name="Takaki Y."/>
            <person name="Kakuta J."/>
            <person name="Nishi S."/>
            <person name="Sugahara J."/>
            <person name="Kazama H."/>
            <person name="Chee G."/>
            <person name="Hattori M."/>
            <person name="Kanai A."/>
            <person name="Atomi H."/>
            <person name="Takai K."/>
            <person name="Takami H."/>
        </authorList>
    </citation>
    <scope>NUCLEOTIDE SEQUENCE [LARGE SCALE GENOMIC DNA]</scope>
</reference>
<dbReference type="InterPro" id="IPR017871">
    <property type="entry name" value="ABC_transporter-like_CS"/>
</dbReference>
<sequence length="314" mass="34577">MHSVVCESLVKTYETRRGFFSQRKQVVKAVDGVSLKVRRGSVFGLVGPNGAGKTTTIKILTTLLIPDAGQAWVNGFDVVKEADSVREVIGLVLAPDKGFYPRLSGYENLVYYGRLYGFDKGEAGRRAAELLETVGLGKDGYRFYEEYSLGMKAKLSIAKALINDPETVFLDEPTIGLDPLSAKKIRALISDLARQGKTVLLTSHNMWEVETLSEEVALINRGKVAASGTPRELKEKLNLSYIVEVEIIGNSPQDISYPVENGERGNKVIKMVSNSPSDTLIEILDELRSHDIRIGYVKVHEPSLEEVFAQVVTG</sequence>
<dbReference type="Proteomes" id="UP000008120">
    <property type="component" value="Chromosome"/>
</dbReference>
<evidence type="ECO:0000313" key="5">
    <source>
        <dbReference type="EMBL" id="BAJ46615.1"/>
    </source>
</evidence>
<dbReference type="SMART" id="SM00382">
    <property type="entry name" value="AAA"/>
    <property type="match status" value="1"/>
</dbReference>
<accession>E6N2Q9</accession>
<dbReference type="BioCyc" id="CCAL311458:G131R-726-MONOMER"/>
<gene>
    <name evidence="6" type="ORF">CSUB_C0712</name>
    <name evidence="5" type="ORF">HGMM_F01H02C22</name>
</gene>
<feature type="domain" description="ABC transporter" evidence="4">
    <location>
        <begin position="4"/>
        <end position="246"/>
    </location>
</feature>
<organism evidence="5 7">
    <name type="scientific">Caldiarchaeum subterraneum</name>
    <dbReference type="NCBI Taxonomy" id="311458"/>
    <lineage>
        <taxon>Archaea</taxon>
        <taxon>Nitrososphaerota</taxon>
        <taxon>Candidatus Caldarchaeales</taxon>
        <taxon>Candidatus Caldarchaeaceae</taxon>
        <taxon>Candidatus Caldarchaeum</taxon>
    </lineage>
</organism>
<keyword evidence="3 5" id="KW-0067">ATP-binding</keyword>
<reference evidence="5 7" key="1">
    <citation type="journal article" date="2005" name="Environ. Microbiol.">
        <title>Genetic and functional properties of uncultivated thermophilic crenarchaeotes from a subsurface gold mine as revealed by analysis of genome fragments.</title>
        <authorList>
            <person name="Nunoura T."/>
            <person name="Hirayama H."/>
            <person name="Takami H."/>
            <person name="Oida H."/>
            <person name="Nishi S."/>
            <person name="Shimamura S."/>
            <person name="Suzuki Y."/>
            <person name="Inagaki F."/>
            <person name="Takai K."/>
            <person name="Nealson K.H."/>
            <person name="Horikoshi K."/>
        </authorList>
    </citation>
    <scope>NUCLEOTIDE SEQUENCE [LARGE SCALE GENOMIC DNA]</scope>
</reference>
<dbReference type="GO" id="GO:0005524">
    <property type="term" value="F:ATP binding"/>
    <property type="evidence" value="ECO:0007669"/>
    <property type="project" value="UniProtKB-KW"/>
</dbReference>
<dbReference type="Gene3D" id="3.40.50.300">
    <property type="entry name" value="P-loop containing nucleotide triphosphate hydrolases"/>
    <property type="match status" value="1"/>
</dbReference>
<dbReference type="Pfam" id="PF00005">
    <property type="entry name" value="ABC_tran"/>
    <property type="match status" value="1"/>
</dbReference>
<reference evidence="5" key="3">
    <citation type="journal article" date="2012" name="PLoS ONE">
        <title>A Deeply Branching Thermophilic Bacterium with an Ancient Acetyl-CoA Pathway Dominates a Subsurface Ecosystem.</title>
        <authorList>
            <person name="Takami H."/>
            <person name="Noguchi H."/>
            <person name="Takaki Y."/>
            <person name="Uchiyama I."/>
            <person name="Toyoda A."/>
            <person name="Nishi S."/>
            <person name="Chee G.-J."/>
            <person name="Arai W."/>
            <person name="Nunoura T."/>
            <person name="Itoh T."/>
            <person name="Hattori M."/>
            <person name="Takai K."/>
        </authorList>
    </citation>
    <scope>NUCLEOTIDE SEQUENCE</scope>
</reference>
<evidence type="ECO:0000256" key="1">
    <source>
        <dbReference type="ARBA" id="ARBA00022448"/>
    </source>
</evidence>
<dbReference type="InterPro" id="IPR003439">
    <property type="entry name" value="ABC_transporter-like_ATP-bd"/>
</dbReference>
<dbReference type="PANTHER" id="PTHR42711">
    <property type="entry name" value="ABC TRANSPORTER ATP-BINDING PROTEIN"/>
    <property type="match status" value="1"/>
</dbReference>